<keyword evidence="1" id="KW-0808">Transferase</keyword>
<dbReference type="GO" id="GO:0003964">
    <property type="term" value="F:RNA-directed DNA polymerase activity"/>
    <property type="evidence" value="ECO:0007669"/>
    <property type="project" value="UniProtKB-KW"/>
</dbReference>
<comment type="caution">
    <text evidence="1">The sequence shown here is derived from an EMBL/GenBank/DDBJ whole genome shotgun (WGS) entry which is preliminary data.</text>
</comment>
<sequence>METIKEAKYKKKMVWWCNKRVRPVSFRPGEYVYRRNEAIKVKQSGKLDPTWEGLYQVLEAFQSGSYKLDQRKIRTCYSRRMDEQFVGSFSTFFKYPTCYSQGTNEKSERAIHEE</sequence>
<keyword evidence="2" id="KW-1185">Reference proteome</keyword>
<gene>
    <name evidence="1" type="ORF">CTI12_AA482310</name>
</gene>
<dbReference type="OrthoDB" id="911011at2759"/>
<evidence type="ECO:0000313" key="1">
    <source>
        <dbReference type="EMBL" id="PWA49493.1"/>
    </source>
</evidence>
<organism evidence="1 2">
    <name type="scientific">Artemisia annua</name>
    <name type="common">Sweet wormwood</name>
    <dbReference type="NCBI Taxonomy" id="35608"/>
    <lineage>
        <taxon>Eukaryota</taxon>
        <taxon>Viridiplantae</taxon>
        <taxon>Streptophyta</taxon>
        <taxon>Embryophyta</taxon>
        <taxon>Tracheophyta</taxon>
        <taxon>Spermatophyta</taxon>
        <taxon>Magnoliopsida</taxon>
        <taxon>eudicotyledons</taxon>
        <taxon>Gunneridae</taxon>
        <taxon>Pentapetalae</taxon>
        <taxon>asterids</taxon>
        <taxon>campanulids</taxon>
        <taxon>Asterales</taxon>
        <taxon>Asteraceae</taxon>
        <taxon>Asteroideae</taxon>
        <taxon>Anthemideae</taxon>
        <taxon>Artemisiinae</taxon>
        <taxon>Artemisia</taxon>
    </lineage>
</organism>
<name>A0A2U1LKH4_ARTAN</name>
<protein>
    <submittedName>
        <fullName evidence="1">Reverse transcriptase domain-containing protein</fullName>
    </submittedName>
</protein>
<reference evidence="1 2" key="1">
    <citation type="journal article" date="2018" name="Mol. Plant">
        <title>The genome of Artemisia annua provides insight into the evolution of Asteraceae family and artemisinin biosynthesis.</title>
        <authorList>
            <person name="Shen Q."/>
            <person name="Zhang L."/>
            <person name="Liao Z."/>
            <person name="Wang S."/>
            <person name="Yan T."/>
            <person name="Shi P."/>
            <person name="Liu M."/>
            <person name="Fu X."/>
            <person name="Pan Q."/>
            <person name="Wang Y."/>
            <person name="Lv Z."/>
            <person name="Lu X."/>
            <person name="Zhang F."/>
            <person name="Jiang W."/>
            <person name="Ma Y."/>
            <person name="Chen M."/>
            <person name="Hao X."/>
            <person name="Li L."/>
            <person name="Tang Y."/>
            <person name="Lv G."/>
            <person name="Zhou Y."/>
            <person name="Sun X."/>
            <person name="Brodelius P.E."/>
            <person name="Rose J.K.C."/>
            <person name="Tang K."/>
        </authorList>
    </citation>
    <scope>NUCLEOTIDE SEQUENCE [LARGE SCALE GENOMIC DNA]</scope>
    <source>
        <strain evidence="2">cv. Huhao1</strain>
        <tissue evidence="1">Leaf</tissue>
    </source>
</reference>
<proteinExistence type="predicted"/>
<evidence type="ECO:0000313" key="2">
    <source>
        <dbReference type="Proteomes" id="UP000245207"/>
    </source>
</evidence>
<dbReference type="EMBL" id="PKPP01008899">
    <property type="protein sequence ID" value="PWA49493.1"/>
    <property type="molecule type" value="Genomic_DNA"/>
</dbReference>
<keyword evidence="1" id="KW-0548">Nucleotidyltransferase</keyword>
<accession>A0A2U1LKH4</accession>
<dbReference type="AlphaFoldDB" id="A0A2U1LKH4"/>
<dbReference type="Proteomes" id="UP000245207">
    <property type="component" value="Unassembled WGS sequence"/>
</dbReference>
<keyword evidence="1" id="KW-0695">RNA-directed DNA polymerase</keyword>